<evidence type="ECO:0000313" key="1">
    <source>
        <dbReference type="EMBL" id="GJD51554.1"/>
    </source>
</evidence>
<organism evidence="1 2">
    <name type="scientific">Methylobacterium crusticola</name>
    <dbReference type="NCBI Taxonomy" id="1697972"/>
    <lineage>
        <taxon>Bacteria</taxon>
        <taxon>Pseudomonadati</taxon>
        <taxon>Pseudomonadota</taxon>
        <taxon>Alphaproteobacteria</taxon>
        <taxon>Hyphomicrobiales</taxon>
        <taxon>Methylobacteriaceae</taxon>
        <taxon>Methylobacterium</taxon>
    </lineage>
</organism>
<reference evidence="1" key="2">
    <citation type="submission" date="2021-08" db="EMBL/GenBank/DDBJ databases">
        <authorList>
            <person name="Tani A."/>
            <person name="Ola A."/>
            <person name="Ogura Y."/>
            <person name="Katsura K."/>
            <person name="Hayashi T."/>
        </authorList>
    </citation>
    <scope>NUCLEOTIDE SEQUENCE</scope>
    <source>
        <strain evidence="1">KCTC 52305</strain>
    </source>
</reference>
<name>A0ABQ4R272_9HYPH</name>
<proteinExistence type="predicted"/>
<dbReference type="EMBL" id="BPQH01000014">
    <property type="protein sequence ID" value="GJD51554.1"/>
    <property type="molecule type" value="Genomic_DNA"/>
</dbReference>
<evidence type="ECO:0000313" key="2">
    <source>
        <dbReference type="Proteomes" id="UP001055167"/>
    </source>
</evidence>
<comment type="caution">
    <text evidence="1">The sequence shown here is derived from an EMBL/GenBank/DDBJ whole genome shotgun (WGS) entry which is preliminary data.</text>
</comment>
<gene>
    <name evidence="1" type="ORF">OPKNFCMD_4309</name>
</gene>
<dbReference type="Proteomes" id="UP001055167">
    <property type="component" value="Unassembled WGS sequence"/>
</dbReference>
<keyword evidence="2" id="KW-1185">Reference proteome</keyword>
<accession>A0ABQ4R272</accession>
<sequence length="97" mass="10751">MHPSPEDYLTVVRSPSEIAKLRVRAIANARQLKALAFVALRDGMPKAELRASNARAAARSVLGFARRITDEAESRSETIRMATRVPDARILDHLEEA</sequence>
<protein>
    <submittedName>
        <fullName evidence="1">Uncharacterized protein</fullName>
    </submittedName>
</protein>
<reference evidence="1" key="1">
    <citation type="journal article" date="2021" name="Front. Microbiol.">
        <title>Comprehensive Comparative Genomics and Phenotyping of Methylobacterium Species.</title>
        <authorList>
            <person name="Alessa O."/>
            <person name="Ogura Y."/>
            <person name="Fujitani Y."/>
            <person name="Takami H."/>
            <person name="Hayashi T."/>
            <person name="Sahin N."/>
            <person name="Tani A."/>
        </authorList>
    </citation>
    <scope>NUCLEOTIDE SEQUENCE</scope>
    <source>
        <strain evidence="1">KCTC 52305</strain>
    </source>
</reference>